<name>A0A4Y7NIM8_9CRUS</name>
<dbReference type="EMBL" id="LR022855">
    <property type="protein sequence ID" value="SVE92474.1"/>
    <property type="molecule type" value="mRNA"/>
</dbReference>
<dbReference type="Pfam" id="PF04615">
    <property type="entry name" value="Utp14"/>
    <property type="match status" value="1"/>
</dbReference>
<evidence type="ECO:0000256" key="3">
    <source>
        <dbReference type="ARBA" id="ARBA00022553"/>
    </source>
</evidence>
<sequence length="797" mass="90669">MSKLKSLQPVEEQNEFLDIDENVSDDGVDDQKHEKLLEAISKLGKNKKLKIAQRTEPVSKISEHALVQIGSGQKSFKSKKIDVDELINVVSKKPKLSTLRKDIKQVGKRAQTLSAPLNTPQALRVVRAAGYEKIKEEITKWEGVVKGNREAEQLIFPLDQPTLKLGSAKEFTSKFKPKTPLEQQISELLRGNKHVQEENQELTPAEEEAMKSMSLKEALERRKELAKSRALQSYQEAKARRQNKIKSKTYHRLLKRDKMKSHVKEFEAMKDLDPESALFKLEQLDKKRIEERMTLKHKGAGKWAKLQAIRSKYDLNARESLADQLRIGKEVTRKVKKPDDESDEEIPPLPLEKSDNPWLGGSASESSKRATEITSGYRKLWNNVNESKEVKKRMMEDVSEVLSQAKEVNGSESVNGSRNIIERKQTNERVAGDVSEVSNKPYKMNGSKNIQGNKKANKRMRGNTSQVTIQPKMVNGFIVTQITPKNRPMVNKVEDHNIDEMPEEFSEELDEGLVRRTTLKDYDNMPTIKAKESEEIFQIRQQSQKEIDALKNYRQNEPQLTTDIDPNKFVLMQETVITDSSVPEMEERDEEDDVEDERRMTLAEAFAEDDVIEEFREEKKRIVDASAPKDIDLTLPGWGEWGGTGLKISNRKKRMFIIKAPNAPIRKDANKGNLIINEDTNTIMRQQKVSNLPFGFTSTAAFESTIRAPVTSTFIPETAARKLAAPKVITKMGTIIAPMSDEVIASTDNVTKPRVRIAKQSYNKKRKESDLVSTQSKQALQKVEKISRKPTSKSVKL</sequence>
<comment type="similarity">
    <text evidence="2">Belongs to the UTP14 family.</text>
</comment>
<evidence type="ECO:0000256" key="5">
    <source>
        <dbReference type="SAM" id="MobiDB-lite"/>
    </source>
</evidence>
<dbReference type="GO" id="GO:0032040">
    <property type="term" value="C:small-subunit processome"/>
    <property type="evidence" value="ECO:0007669"/>
    <property type="project" value="InterPro"/>
</dbReference>
<protein>
    <submittedName>
        <fullName evidence="6">EOG090X08JJ</fullName>
    </submittedName>
</protein>
<feature type="region of interest" description="Disordered" evidence="5">
    <location>
        <begin position="333"/>
        <end position="373"/>
    </location>
</feature>
<organism evidence="6">
    <name type="scientific">Megafenestra aurita</name>
    <dbReference type="NCBI Taxonomy" id="2291010"/>
    <lineage>
        <taxon>Eukaryota</taxon>
        <taxon>Metazoa</taxon>
        <taxon>Ecdysozoa</taxon>
        <taxon>Arthropoda</taxon>
        <taxon>Crustacea</taxon>
        <taxon>Branchiopoda</taxon>
        <taxon>Diplostraca</taxon>
        <taxon>Cladocera</taxon>
        <taxon>Anomopoda</taxon>
        <taxon>Daphniidae</taxon>
        <taxon>Megafenestra</taxon>
    </lineage>
</organism>
<reference evidence="6" key="1">
    <citation type="submission" date="2018-08" db="EMBL/GenBank/DDBJ databases">
        <authorList>
            <person name="Cornetti L."/>
        </authorList>
    </citation>
    <scope>NUCLEOTIDE SEQUENCE</scope>
    <source>
        <strain evidence="6">CH-H-2</strain>
    </source>
</reference>
<dbReference type="PANTHER" id="PTHR14150">
    <property type="entry name" value="U3 SMALL NUCLEOLAR RNA-ASSOCIATED PROTEIN 14"/>
    <property type="match status" value="1"/>
</dbReference>
<comment type="subcellular location">
    <subcellularLocation>
        <location evidence="1">Nucleus</location>
        <location evidence="1">Nucleolus</location>
    </subcellularLocation>
</comment>
<feature type="compositionally biased region" description="Basic residues" evidence="5">
    <location>
        <begin position="756"/>
        <end position="766"/>
    </location>
</feature>
<dbReference type="GO" id="GO:0006364">
    <property type="term" value="P:rRNA processing"/>
    <property type="evidence" value="ECO:0007669"/>
    <property type="project" value="InterPro"/>
</dbReference>
<evidence type="ECO:0000313" key="6">
    <source>
        <dbReference type="EMBL" id="SVE92474.1"/>
    </source>
</evidence>
<gene>
    <name evidence="6" type="primary">EOG090X08JJ</name>
</gene>
<feature type="region of interest" description="Disordered" evidence="5">
    <location>
        <begin position="756"/>
        <end position="797"/>
    </location>
</feature>
<dbReference type="InterPro" id="IPR006709">
    <property type="entry name" value="SSU_processome_Utp14"/>
</dbReference>
<keyword evidence="4" id="KW-0539">Nucleus</keyword>
<dbReference type="AlphaFoldDB" id="A0A4Y7NIM8"/>
<evidence type="ECO:0000256" key="4">
    <source>
        <dbReference type="ARBA" id="ARBA00023242"/>
    </source>
</evidence>
<feature type="compositionally biased region" description="Basic residues" evidence="5">
    <location>
        <begin position="788"/>
        <end position="797"/>
    </location>
</feature>
<accession>A0A4Y7NIM8</accession>
<feature type="region of interest" description="Disordered" evidence="5">
    <location>
        <begin position="438"/>
        <end position="459"/>
    </location>
</feature>
<proteinExistence type="evidence at transcript level"/>
<dbReference type="PANTHER" id="PTHR14150:SF12">
    <property type="entry name" value="U3 SMALL NUCLEOLAR RNA-ASSOCIATED PROTEIN 14 HOMOLOG A"/>
    <property type="match status" value="1"/>
</dbReference>
<keyword evidence="3" id="KW-0597">Phosphoprotein</keyword>
<evidence type="ECO:0000256" key="1">
    <source>
        <dbReference type="ARBA" id="ARBA00004604"/>
    </source>
</evidence>
<evidence type="ECO:0000256" key="2">
    <source>
        <dbReference type="ARBA" id="ARBA00007774"/>
    </source>
</evidence>